<name>A0A4V1M7N8_9BACT</name>
<dbReference type="SMART" id="SM00748">
    <property type="entry name" value="HEPN"/>
    <property type="match status" value="1"/>
</dbReference>
<dbReference type="EMBL" id="SDHW01000002">
    <property type="protein sequence ID" value="RXK60725.1"/>
    <property type="molecule type" value="Genomic_DNA"/>
</dbReference>
<evidence type="ECO:0000259" key="1">
    <source>
        <dbReference type="SMART" id="SM00748"/>
    </source>
</evidence>
<dbReference type="AlphaFoldDB" id="A0A4V1M7N8"/>
<keyword evidence="3" id="KW-1185">Reference proteome</keyword>
<proteinExistence type="predicted"/>
<accession>A0A4V1M7N8</accession>
<sequence>MNSLINLIEYGNPALISRNLRKVLFDYMESEFRIGITSYFEELLPELNQLFNVLDEAAAINREQLNLISKQYNLLDEEQCAASVFQNELLYRVVSFLVTTLQPERIYSTAHNKMKEDQSHTGLLIIMPDSFQDKPFSEYENFLEGGCSLGTQLCFSLHKASHVKAALAAGHPFYSFACTNNNLLYWSKEEKWPVNTEEKLKELTQTAVQKFNHNFNKAATFLQYAGQGLKEQNNLSAFFIQQAAELCCRAILTALTGHDKKTHALSVLKKSCSRCTSIVDHVFPADTEEEKRLLQIIDDAYIDARYKTDYSVHEPDLQLLFNKVQQLHNAAVPEIQNRLGLPV</sequence>
<feature type="domain" description="HEPN" evidence="1">
    <location>
        <begin position="215"/>
        <end position="327"/>
    </location>
</feature>
<dbReference type="Pfam" id="PF05168">
    <property type="entry name" value="HEPN"/>
    <property type="match status" value="1"/>
</dbReference>
<dbReference type="InterPro" id="IPR007842">
    <property type="entry name" value="HEPN_dom"/>
</dbReference>
<protein>
    <submittedName>
        <fullName evidence="2">HEPN domain-containing protein</fullName>
    </submittedName>
</protein>
<dbReference type="SUPFAM" id="SSF81593">
    <property type="entry name" value="Nucleotidyltransferase substrate binding subunit/domain"/>
    <property type="match status" value="1"/>
</dbReference>
<reference evidence="2 3" key="1">
    <citation type="submission" date="2019-01" db="EMBL/GenBank/DDBJ databases">
        <title>Lacibacter sp. strain TTM-7.</title>
        <authorList>
            <person name="Chen W.-M."/>
        </authorList>
    </citation>
    <scope>NUCLEOTIDE SEQUENCE [LARGE SCALE GENOMIC DNA]</scope>
    <source>
        <strain evidence="2 3">TTM-7</strain>
    </source>
</reference>
<dbReference type="OrthoDB" id="1321649at2"/>
<dbReference type="Proteomes" id="UP000290204">
    <property type="component" value="Unassembled WGS sequence"/>
</dbReference>
<comment type="caution">
    <text evidence="2">The sequence shown here is derived from an EMBL/GenBank/DDBJ whole genome shotgun (WGS) entry which is preliminary data.</text>
</comment>
<dbReference type="RefSeq" id="WP_129130686.1">
    <property type="nucleotide sequence ID" value="NZ_SDHW01000002.1"/>
</dbReference>
<evidence type="ECO:0000313" key="3">
    <source>
        <dbReference type="Proteomes" id="UP000290204"/>
    </source>
</evidence>
<dbReference type="Gene3D" id="1.20.120.330">
    <property type="entry name" value="Nucleotidyltransferases domain 2"/>
    <property type="match status" value="1"/>
</dbReference>
<gene>
    <name evidence="2" type="ORF">ESA94_09690</name>
</gene>
<evidence type="ECO:0000313" key="2">
    <source>
        <dbReference type="EMBL" id="RXK60725.1"/>
    </source>
</evidence>
<organism evidence="2 3">
    <name type="scientific">Lacibacter luteus</name>
    <dbReference type="NCBI Taxonomy" id="2508719"/>
    <lineage>
        <taxon>Bacteria</taxon>
        <taxon>Pseudomonadati</taxon>
        <taxon>Bacteroidota</taxon>
        <taxon>Chitinophagia</taxon>
        <taxon>Chitinophagales</taxon>
        <taxon>Chitinophagaceae</taxon>
        <taxon>Lacibacter</taxon>
    </lineage>
</organism>